<name>A0ABV9TN94_9MICC</name>
<dbReference type="RefSeq" id="WP_277552475.1">
    <property type="nucleotide sequence ID" value="NZ_JARAMH010000028.1"/>
</dbReference>
<protein>
    <submittedName>
        <fullName evidence="1">Uncharacterized protein</fullName>
    </submittedName>
</protein>
<keyword evidence="2" id="KW-1185">Reference proteome</keyword>
<organism evidence="1 2">
    <name type="scientific">Kocuria oceani</name>
    <dbReference type="NCBI Taxonomy" id="988827"/>
    <lineage>
        <taxon>Bacteria</taxon>
        <taxon>Bacillati</taxon>
        <taxon>Actinomycetota</taxon>
        <taxon>Actinomycetes</taxon>
        <taxon>Micrococcales</taxon>
        <taxon>Micrococcaceae</taxon>
        <taxon>Kocuria</taxon>
    </lineage>
</organism>
<evidence type="ECO:0000313" key="2">
    <source>
        <dbReference type="Proteomes" id="UP001595797"/>
    </source>
</evidence>
<accession>A0ABV9TN94</accession>
<evidence type="ECO:0000313" key="1">
    <source>
        <dbReference type="EMBL" id="MFC4905585.1"/>
    </source>
</evidence>
<reference evidence="2" key="1">
    <citation type="journal article" date="2019" name="Int. J. Syst. Evol. Microbiol.">
        <title>The Global Catalogue of Microorganisms (GCM) 10K type strain sequencing project: providing services to taxonomists for standard genome sequencing and annotation.</title>
        <authorList>
            <consortium name="The Broad Institute Genomics Platform"/>
            <consortium name="The Broad Institute Genome Sequencing Center for Infectious Disease"/>
            <person name="Wu L."/>
            <person name="Ma J."/>
        </authorList>
    </citation>
    <scope>NUCLEOTIDE SEQUENCE [LARGE SCALE GENOMIC DNA]</scope>
    <source>
        <strain evidence="2">CGMCC 4.6946</strain>
    </source>
</reference>
<dbReference type="EMBL" id="JBHSIW010000029">
    <property type="protein sequence ID" value="MFC4905585.1"/>
    <property type="molecule type" value="Genomic_DNA"/>
</dbReference>
<sequence>MPVWKDLDYVDEDTNASCRKVAGSHCHPGGSGLTEEMAAVVRGVSAPRMTPGAGVRHFPDRREPYGRARIPTDLGELIIDGKVLVTEDHGPLLNLWRLYANGPVLSIFIPKAWVHPIDRDESAWIDVYDILD</sequence>
<dbReference type="Proteomes" id="UP001595797">
    <property type="component" value="Unassembled WGS sequence"/>
</dbReference>
<proteinExistence type="predicted"/>
<gene>
    <name evidence="1" type="ORF">ACFPCS_18645</name>
</gene>
<comment type="caution">
    <text evidence="1">The sequence shown here is derived from an EMBL/GenBank/DDBJ whole genome shotgun (WGS) entry which is preliminary data.</text>
</comment>